<accession>A0A151P3C8</accession>
<dbReference type="Proteomes" id="UP000050525">
    <property type="component" value="Unassembled WGS sequence"/>
</dbReference>
<evidence type="ECO:0000313" key="2">
    <source>
        <dbReference type="Proteomes" id="UP000050525"/>
    </source>
</evidence>
<evidence type="ECO:0000313" key="1">
    <source>
        <dbReference type="EMBL" id="KYO43556.1"/>
    </source>
</evidence>
<evidence type="ECO:0008006" key="3">
    <source>
        <dbReference type="Google" id="ProtNLM"/>
    </source>
</evidence>
<name>A0A151P3C8_ALLMI</name>
<dbReference type="AlphaFoldDB" id="A0A151P3C8"/>
<organism evidence="1 2">
    <name type="scientific">Alligator mississippiensis</name>
    <name type="common">American alligator</name>
    <dbReference type="NCBI Taxonomy" id="8496"/>
    <lineage>
        <taxon>Eukaryota</taxon>
        <taxon>Metazoa</taxon>
        <taxon>Chordata</taxon>
        <taxon>Craniata</taxon>
        <taxon>Vertebrata</taxon>
        <taxon>Euteleostomi</taxon>
        <taxon>Archelosauria</taxon>
        <taxon>Archosauria</taxon>
        <taxon>Crocodylia</taxon>
        <taxon>Alligatoridae</taxon>
        <taxon>Alligatorinae</taxon>
        <taxon>Alligator</taxon>
    </lineage>
</organism>
<sequence length="106" mass="12323">MTCLKDGVGIEHRLNDGMLATVDVFYRELYTVMPADLEATWLCLQSLTWALGEEKQQQMEEDWTLEELERTLWSFKNSKTPGADGLPKEFYLTFWDLVGPDLLELF</sequence>
<keyword evidence="2" id="KW-1185">Reference proteome</keyword>
<proteinExistence type="predicted"/>
<dbReference type="EMBL" id="AKHW03001146">
    <property type="protein sequence ID" value="KYO43556.1"/>
    <property type="molecule type" value="Genomic_DNA"/>
</dbReference>
<gene>
    <name evidence="1" type="ORF">Y1Q_0013586</name>
</gene>
<protein>
    <recommendedName>
        <fullName evidence="3">Reverse transcriptase domain-containing protein</fullName>
    </recommendedName>
</protein>
<comment type="caution">
    <text evidence="1">The sequence shown here is derived from an EMBL/GenBank/DDBJ whole genome shotgun (WGS) entry which is preliminary data.</text>
</comment>
<reference evidence="1 2" key="1">
    <citation type="journal article" date="2012" name="Genome Biol.">
        <title>Sequencing three crocodilian genomes to illuminate the evolution of archosaurs and amniotes.</title>
        <authorList>
            <person name="St John J.A."/>
            <person name="Braun E.L."/>
            <person name="Isberg S.R."/>
            <person name="Miles L.G."/>
            <person name="Chong A.Y."/>
            <person name="Gongora J."/>
            <person name="Dalzell P."/>
            <person name="Moran C."/>
            <person name="Bed'hom B."/>
            <person name="Abzhanov A."/>
            <person name="Burgess S.C."/>
            <person name="Cooksey A.M."/>
            <person name="Castoe T.A."/>
            <person name="Crawford N.G."/>
            <person name="Densmore L.D."/>
            <person name="Drew J.C."/>
            <person name="Edwards S.V."/>
            <person name="Faircloth B.C."/>
            <person name="Fujita M.K."/>
            <person name="Greenwold M.J."/>
            <person name="Hoffmann F.G."/>
            <person name="Howard J.M."/>
            <person name="Iguchi T."/>
            <person name="Janes D.E."/>
            <person name="Khan S.Y."/>
            <person name="Kohno S."/>
            <person name="de Koning A.J."/>
            <person name="Lance S.L."/>
            <person name="McCarthy F.M."/>
            <person name="McCormack J.E."/>
            <person name="Merchant M.E."/>
            <person name="Peterson D.G."/>
            <person name="Pollock D.D."/>
            <person name="Pourmand N."/>
            <person name="Raney B.J."/>
            <person name="Roessler K.A."/>
            <person name="Sanford J.R."/>
            <person name="Sawyer R.H."/>
            <person name="Schmidt C.J."/>
            <person name="Triplett E.W."/>
            <person name="Tuberville T.D."/>
            <person name="Venegas-Anaya M."/>
            <person name="Howard J.T."/>
            <person name="Jarvis E.D."/>
            <person name="Guillette L.J.Jr."/>
            <person name="Glenn T.C."/>
            <person name="Green R.E."/>
            <person name="Ray D.A."/>
        </authorList>
    </citation>
    <scope>NUCLEOTIDE SEQUENCE [LARGE SCALE GENOMIC DNA]</scope>
    <source>
        <strain evidence="1">KSC_2009_1</strain>
    </source>
</reference>